<dbReference type="HAMAP" id="MF_01057">
    <property type="entry name" value="tRNA_methyltr_TrmB"/>
    <property type="match status" value="1"/>
</dbReference>
<protein>
    <recommendedName>
        <fullName evidence="7">tRNA (guanine-N(7)-)-methyltransferase</fullName>
        <ecNumber evidence="7">2.1.1.33</ecNumber>
    </recommendedName>
    <alternativeName>
        <fullName evidence="7">tRNA (guanine(46)-N(7))-methyltransferase</fullName>
    </alternativeName>
    <alternativeName>
        <fullName evidence="7">tRNA(m7G46)-methyltransferase</fullName>
    </alternativeName>
</protein>
<dbReference type="PANTHER" id="PTHR23417:SF14">
    <property type="entry name" value="PENTACOTRIPEPTIDE-REPEAT REGION OF PRORP DOMAIN-CONTAINING PROTEIN"/>
    <property type="match status" value="1"/>
</dbReference>
<comment type="catalytic activity">
    <reaction evidence="1 7">
        <text>guanosine(46) in tRNA + S-adenosyl-L-methionine = N(7)-methylguanosine(46) in tRNA + S-adenosyl-L-homocysteine</text>
        <dbReference type="Rhea" id="RHEA:42708"/>
        <dbReference type="Rhea" id="RHEA-COMP:10188"/>
        <dbReference type="Rhea" id="RHEA-COMP:10189"/>
        <dbReference type="ChEBI" id="CHEBI:57856"/>
        <dbReference type="ChEBI" id="CHEBI:59789"/>
        <dbReference type="ChEBI" id="CHEBI:74269"/>
        <dbReference type="ChEBI" id="CHEBI:74480"/>
        <dbReference type="EC" id="2.1.1.33"/>
    </reaction>
</comment>
<dbReference type="InterPro" id="IPR029063">
    <property type="entry name" value="SAM-dependent_MTases_sf"/>
</dbReference>
<keyword evidence="3 7" id="KW-0489">Methyltransferase</keyword>
<dbReference type="AlphaFoldDB" id="A0A927FAV0"/>
<keyword evidence="5 7" id="KW-0949">S-adenosyl-L-methionine</keyword>
<comment type="caution">
    <text evidence="7">Lacks conserved residue(s) required for the propagation of feature annotation.</text>
</comment>
<dbReference type="PROSITE" id="PS51625">
    <property type="entry name" value="SAM_MT_TRMB"/>
    <property type="match status" value="1"/>
</dbReference>
<feature type="binding site" evidence="7">
    <location>
        <position position="111"/>
    </location>
    <ligand>
        <name>S-adenosyl-L-methionine</name>
        <dbReference type="ChEBI" id="CHEBI:59789"/>
    </ligand>
</feature>
<sequence length="196" mass="23235">MNTGYEQHLEWVKKRRAELRQKLAKLFPEPADLSLEIGCGHGHWMADFAAAFPEKQCLGVDLIGDRIERAEKKVARAGTSNARFLRGEAFEVLDLMPDHVRLNEVFILFPDPWPKKRHWKNRLFSQKFLSELAKRCRPGVRCYFRTDHDPYFEWAEEVVAEQDLWSREHEFVWPFERETVFQNRAESYQSLVVVKL</sequence>
<feature type="binding site" evidence="7">
    <location>
        <position position="36"/>
    </location>
    <ligand>
        <name>S-adenosyl-L-methionine</name>
        <dbReference type="ChEBI" id="CHEBI:59789"/>
    </ligand>
</feature>
<reference evidence="8" key="1">
    <citation type="submission" date="2020-09" db="EMBL/GenBank/DDBJ databases">
        <title>Pelagicoccus enzymogenes sp. nov. with an EPS production, isolated from marine sediment.</title>
        <authorList>
            <person name="Feng X."/>
        </authorList>
    </citation>
    <scope>NUCLEOTIDE SEQUENCE</scope>
    <source>
        <strain evidence="8">NFK12</strain>
    </source>
</reference>
<evidence type="ECO:0000313" key="9">
    <source>
        <dbReference type="Proteomes" id="UP000622317"/>
    </source>
</evidence>
<dbReference type="SUPFAM" id="SSF53335">
    <property type="entry name" value="S-adenosyl-L-methionine-dependent methyltransferases"/>
    <property type="match status" value="1"/>
</dbReference>
<dbReference type="Gene3D" id="3.40.50.150">
    <property type="entry name" value="Vaccinia Virus protein VP39"/>
    <property type="match status" value="1"/>
</dbReference>
<dbReference type="EMBL" id="JACYFG010000038">
    <property type="protein sequence ID" value="MBD5781000.1"/>
    <property type="molecule type" value="Genomic_DNA"/>
</dbReference>
<comment type="pathway">
    <text evidence="7">tRNA modification; N(7)-methylguanine-tRNA biosynthesis.</text>
</comment>
<comment type="caution">
    <text evidence="8">The sequence shown here is derived from an EMBL/GenBank/DDBJ whole genome shotgun (WGS) entry which is preliminary data.</text>
</comment>
<evidence type="ECO:0000256" key="4">
    <source>
        <dbReference type="ARBA" id="ARBA00022679"/>
    </source>
</evidence>
<dbReference type="RefSeq" id="WP_191618104.1">
    <property type="nucleotide sequence ID" value="NZ_JACYFG010000038.1"/>
</dbReference>
<dbReference type="GO" id="GO:0043527">
    <property type="term" value="C:tRNA methyltransferase complex"/>
    <property type="evidence" value="ECO:0007669"/>
    <property type="project" value="TreeGrafter"/>
</dbReference>
<comment type="function">
    <text evidence="2 7">Catalyzes the formation of N(7)-methylguanine at position 46 (m7G46) in tRNA.</text>
</comment>
<comment type="similarity">
    <text evidence="7">Belongs to the class I-like SAM-binding methyltransferase superfamily. TrmB family.</text>
</comment>
<dbReference type="InterPro" id="IPR055361">
    <property type="entry name" value="tRNA_methyltr_TrmB_bact"/>
</dbReference>
<keyword evidence="9" id="KW-1185">Reference proteome</keyword>
<dbReference type="Proteomes" id="UP000622317">
    <property type="component" value="Unassembled WGS sequence"/>
</dbReference>
<evidence type="ECO:0000256" key="2">
    <source>
        <dbReference type="ARBA" id="ARBA00003015"/>
    </source>
</evidence>
<keyword evidence="6 7" id="KW-0819">tRNA processing</keyword>
<dbReference type="CDD" id="cd02440">
    <property type="entry name" value="AdoMet_MTases"/>
    <property type="match status" value="1"/>
</dbReference>
<accession>A0A927FAV0</accession>
<organism evidence="8 9">
    <name type="scientific">Pelagicoccus enzymogenes</name>
    <dbReference type="NCBI Taxonomy" id="2773457"/>
    <lineage>
        <taxon>Bacteria</taxon>
        <taxon>Pseudomonadati</taxon>
        <taxon>Verrucomicrobiota</taxon>
        <taxon>Opitutia</taxon>
        <taxon>Puniceicoccales</taxon>
        <taxon>Pelagicoccaceae</taxon>
        <taxon>Pelagicoccus</taxon>
    </lineage>
</organism>
<feature type="binding site" evidence="7">
    <location>
        <position position="147"/>
    </location>
    <ligand>
        <name>substrate</name>
    </ligand>
</feature>
<feature type="binding site" evidence="7">
    <location>
        <position position="115"/>
    </location>
    <ligand>
        <name>substrate</name>
    </ligand>
</feature>
<dbReference type="Pfam" id="PF02390">
    <property type="entry name" value="Methyltransf_4"/>
    <property type="match status" value="1"/>
</dbReference>
<proteinExistence type="inferred from homology"/>
<evidence type="ECO:0000256" key="6">
    <source>
        <dbReference type="ARBA" id="ARBA00022694"/>
    </source>
</evidence>
<feature type="binding site" evidence="7">
    <location>
        <position position="61"/>
    </location>
    <ligand>
        <name>S-adenosyl-L-methionine</name>
        <dbReference type="ChEBI" id="CHEBI:59789"/>
    </ligand>
</feature>
<feature type="binding site" evidence="7">
    <location>
        <position position="88"/>
    </location>
    <ligand>
        <name>S-adenosyl-L-methionine</name>
        <dbReference type="ChEBI" id="CHEBI:59789"/>
    </ligand>
</feature>
<evidence type="ECO:0000256" key="5">
    <source>
        <dbReference type="ARBA" id="ARBA00022691"/>
    </source>
</evidence>
<gene>
    <name evidence="7 8" type="primary">trmB</name>
    <name evidence="8" type="ORF">IEN85_15980</name>
</gene>
<keyword evidence="4 7" id="KW-0808">Transferase</keyword>
<dbReference type="GO" id="GO:0008176">
    <property type="term" value="F:tRNA (guanine(46)-N7)-methyltransferase activity"/>
    <property type="evidence" value="ECO:0007669"/>
    <property type="project" value="UniProtKB-UniRule"/>
</dbReference>
<name>A0A927FAV0_9BACT</name>
<evidence type="ECO:0000313" key="8">
    <source>
        <dbReference type="EMBL" id="MBD5781000.1"/>
    </source>
</evidence>
<evidence type="ECO:0000256" key="7">
    <source>
        <dbReference type="HAMAP-Rule" id="MF_01057"/>
    </source>
</evidence>
<dbReference type="PANTHER" id="PTHR23417">
    <property type="entry name" value="3-DEOXY-D-MANNO-OCTULOSONIC-ACID TRANSFERASE/TRNA GUANINE-N 7 - -METHYLTRANSFERASE"/>
    <property type="match status" value="1"/>
</dbReference>
<evidence type="ECO:0000256" key="3">
    <source>
        <dbReference type="ARBA" id="ARBA00022603"/>
    </source>
</evidence>
<dbReference type="EC" id="2.1.1.33" evidence="7"/>
<dbReference type="InterPro" id="IPR003358">
    <property type="entry name" value="tRNA_(Gua-N-7)_MeTrfase_Trmb"/>
</dbReference>
<dbReference type="NCBIfam" id="TIGR00091">
    <property type="entry name" value="tRNA (guanosine(46)-N7)-methyltransferase TrmB"/>
    <property type="match status" value="1"/>
</dbReference>
<evidence type="ECO:0000256" key="1">
    <source>
        <dbReference type="ARBA" id="ARBA00000142"/>
    </source>
</evidence>